<sequence length="61" mass="6468">MTGSESVKANPRPVGAAGIGPMSLTGTVIDAIETAFCMGPRHLPLPDRYPVQKLPILYPHP</sequence>
<evidence type="ECO:0000313" key="1">
    <source>
        <dbReference type="EMBL" id="NHB75624.1"/>
    </source>
</evidence>
<protein>
    <submittedName>
        <fullName evidence="1">Uncharacterized protein</fullName>
    </submittedName>
</protein>
<reference evidence="1 2" key="1">
    <citation type="journal article" date="2022" name="Microorganisms">
        <title>Genome Sequence and Characterization of a Xanthorhodopsin-Containing, Aerobic Anoxygenic Phototrophic Rhodobacter Species, Isolated from Mesophilic Conditions at Yellowstone National Park.</title>
        <authorList>
            <person name="Kyndt J.A."/>
            <person name="Robertson S."/>
            <person name="Shoffstall I.B."/>
            <person name="Ramaley R.F."/>
            <person name="Meyer T.E."/>
        </authorList>
    </citation>
    <scope>NUCLEOTIDE SEQUENCE [LARGE SCALE GENOMIC DNA]</scope>
    <source>
        <strain evidence="1 2">M37P</strain>
    </source>
</reference>
<dbReference type="RefSeq" id="WP_166401668.1">
    <property type="nucleotide sequence ID" value="NZ_JAANHS010000002.1"/>
</dbReference>
<organism evidence="1 2">
    <name type="scientific">Rhodobacter calidifons</name>
    <dbReference type="NCBI Taxonomy" id="2715277"/>
    <lineage>
        <taxon>Bacteria</taxon>
        <taxon>Pseudomonadati</taxon>
        <taxon>Pseudomonadota</taxon>
        <taxon>Alphaproteobacteria</taxon>
        <taxon>Rhodobacterales</taxon>
        <taxon>Rhodobacter group</taxon>
        <taxon>Rhodobacter</taxon>
    </lineage>
</organism>
<name>A0ABX0G352_9RHOB</name>
<dbReference type="EMBL" id="JAANHS010000002">
    <property type="protein sequence ID" value="NHB75624.1"/>
    <property type="molecule type" value="Genomic_DNA"/>
</dbReference>
<accession>A0ABX0G352</accession>
<evidence type="ECO:0000313" key="2">
    <source>
        <dbReference type="Proteomes" id="UP001515660"/>
    </source>
</evidence>
<comment type="caution">
    <text evidence="1">The sequence shown here is derived from an EMBL/GenBank/DDBJ whole genome shotgun (WGS) entry which is preliminary data.</text>
</comment>
<proteinExistence type="predicted"/>
<keyword evidence="2" id="KW-1185">Reference proteome</keyword>
<gene>
    <name evidence="1" type="ORF">G8O29_02575</name>
</gene>
<dbReference type="Proteomes" id="UP001515660">
    <property type="component" value="Unassembled WGS sequence"/>
</dbReference>